<dbReference type="EMBL" id="RCHR01000001">
    <property type="protein sequence ID" value="RLL47768.1"/>
    <property type="molecule type" value="Genomic_DNA"/>
</dbReference>
<proteinExistence type="inferred from homology"/>
<evidence type="ECO:0000256" key="1">
    <source>
        <dbReference type="ARBA" id="ARBA00006499"/>
    </source>
</evidence>
<keyword evidence="2" id="KW-0378">Hydrolase</keyword>
<evidence type="ECO:0000259" key="3">
    <source>
        <dbReference type="Pfam" id="PF02230"/>
    </source>
</evidence>
<dbReference type="PANTHER" id="PTHR10655">
    <property type="entry name" value="LYSOPHOSPHOLIPASE-RELATED"/>
    <property type="match status" value="1"/>
</dbReference>
<accession>A0A498DEY3</accession>
<comment type="similarity">
    <text evidence="1">Belongs to the AB hydrolase superfamily. AB hydrolase 2 family.</text>
</comment>
<dbReference type="OrthoDB" id="9795555at2"/>
<reference evidence="4 5" key="1">
    <citation type="submission" date="2018-10" db="EMBL/GenBank/DDBJ databases">
        <title>Oceanobacillus sp. YLB-02 draft genome.</title>
        <authorList>
            <person name="Yu L."/>
        </authorList>
    </citation>
    <scope>NUCLEOTIDE SEQUENCE [LARGE SCALE GENOMIC DNA]</scope>
    <source>
        <strain evidence="4 5">YLB-02</strain>
    </source>
</reference>
<organism evidence="4 5">
    <name type="scientific">Oceanobacillus piezotolerans</name>
    <dbReference type="NCBI Taxonomy" id="2448030"/>
    <lineage>
        <taxon>Bacteria</taxon>
        <taxon>Bacillati</taxon>
        <taxon>Bacillota</taxon>
        <taxon>Bacilli</taxon>
        <taxon>Bacillales</taxon>
        <taxon>Bacillaceae</taxon>
        <taxon>Oceanobacillus</taxon>
    </lineage>
</organism>
<dbReference type="InterPro" id="IPR029058">
    <property type="entry name" value="AB_hydrolase_fold"/>
</dbReference>
<evidence type="ECO:0000313" key="5">
    <source>
        <dbReference type="Proteomes" id="UP000270219"/>
    </source>
</evidence>
<comment type="caution">
    <text evidence="4">The sequence shown here is derived from an EMBL/GenBank/DDBJ whole genome shotgun (WGS) entry which is preliminary data.</text>
</comment>
<dbReference type="PANTHER" id="PTHR10655:SF17">
    <property type="entry name" value="LYSOPHOSPHOLIPASE-LIKE PROTEIN 1"/>
    <property type="match status" value="1"/>
</dbReference>
<dbReference type="Gene3D" id="3.40.50.1820">
    <property type="entry name" value="alpha/beta hydrolase"/>
    <property type="match status" value="1"/>
</dbReference>
<evidence type="ECO:0000256" key="2">
    <source>
        <dbReference type="ARBA" id="ARBA00022801"/>
    </source>
</evidence>
<sequence>MNATLHYEIRKPANIQSGKQYPALFLIHGMGSNEQDLLPLTHGLEESCFVFSIRGPIDQPPGYAFFTIEGFGKPHRSSFDEAISKLIQFIDYTCEEYPIESDKLYLMGFSQGAILSMSLGLVLGDKRVKGIAALSGYIPEIVKKDYDKKPVGEISIFISHGEQDPALPFTWAPESVRVYSEMGANVTFRKYQAGHTVTQENYQDLRKWFQEYTEIGN</sequence>
<dbReference type="GO" id="GO:0016787">
    <property type="term" value="F:hydrolase activity"/>
    <property type="evidence" value="ECO:0007669"/>
    <property type="project" value="UniProtKB-KW"/>
</dbReference>
<keyword evidence="5" id="KW-1185">Reference proteome</keyword>
<name>A0A498DEY3_9BACI</name>
<dbReference type="InterPro" id="IPR050565">
    <property type="entry name" value="LYPA1-2/EST-like"/>
</dbReference>
<protein>
    <submittedName>
        <fullName evidence="4">Esterase</fullName>
    </submittedName>
</protein>
<dbReference type="AlphaFoldDB" id="A0A498DEY3"/>
<dbReference type="Proteomes" id="UP000270219">
    <property type="component" value="Unassembled WGS sequence"/>
</dbReference>
<dbReference type="RefSeq" id="WP_121520280.1">
    <property type="nucleotide sequence ID" value="NZ_RCHR01000001.1"/>
</dbReference>
<gene>
    <name evidence="4" type="ORF">D8M04_00360</name>
</gene>
<feature type="domain" description="Phospholipase/carboxylesterase/thioesterase" evidence="3">
    <location>
        <begin position="19"/>
        <end position="209"/>
    </location>
</feature>
<dbReference type="Pfam" id="PF02230">
    <property type="entry name" value="Abhydrolase_2"/>
    <property type="match status" value="1"/>
</dbReference>
<dbReference type="SUPFAM" id="SSF53474">
    <property type="entry name" value="alpha/beta-Hydrolases"/>
    <property type="match status" value="1"/>
</dbReference>
<evidence type="ECO:0000313" key="4">
    <source>
        <dbReference type="EMBL" id="RLL47768.1"/>
    </source>
</evidence>
<dbReference type="InterPro" id="IPR003140">
    <property type="entry name" value="PLipase/COase/thioEstase"/>
</dbReference>